<dbReference type="CDD" id="cd11060">
    <property type="entry name" value="CYP57A1-like"/>
    <property type="match status" value="1"/>
</dbReference>
<evidence type="ECO:0000256" key="3">
    <source>
        <dbReference type="ARBA" id="ARBA00022723"/>
    </source>
</evidence>
<dbReference type="PANTHER" id="PTHR24305">
    <property type="entry name" value="CYTOCHROME P450"/>
    <property type="match status" value="1"/>
</dbReference>
<reference evidence="10 11" key="1">
    <citation type="submission" date="2023-08" db="EMBL/GenBank/DDBJ databases">
        <title>Black Yeasts Isolated from many extreme environments.</title>
        <authorList>
            <person name="Coleine C."/>
            <person name="Stajich J.E."/>
            <person name="Selbmann L."/>
        </authorList>
    </citation>
    <scope>NUCLEOTIDE SEQUENCE [LARGE SCALE GENOMIC DNA]</scope>
    <source>
        <strain evidence="10 11">CCFEE 5792</strain>
    </source>
</reference>
<dbReference type="EMBL" id="JAVRRD010000004">
    <property type="protein sequence ID" value="KAK5059980.1"/>
    <property type="molecule type" value="Genomic_DNA"/>
</dbReference>
<dbReference type="GO" id="GO:0004497">
    <property type="term" value="F:monooxygenase activity"/>
    <property type="evidence" value="ECO:0007669"/>
    <property type="project" value="UniProtKB-KW"/>
</dbReference>
<keyword evidence="7 8" id="KW-0349">Heme</keyword>
<keyword evidence="5 7" id="KW-0408">Iron</keyword>
<keyword evidence="4 8" id="KW-0560">Oxidoreductase</keyword>
<dbReference type="InterPro" id="IPR017972">
    <property type="entry name" value="Cyt_P450_CS"/>
</dbReference>
<dbReference type="GO" id="GO:0016705">
    <property type="term" value="F:oxidoreductase activity, acting on paired donors, with incorporation or reduction of molecular oxygen"/>
    <property type="evidence" value="ECO:0007669"/>
    <property type="project" value="InterPro"/>
</dbReference>
<evidence type="ECO:0000256" key="1">
    <source>
        <dbReference type="ARBA" id="ARBA00001971"/>
    </source>
</evidence>
<evidence type="ECO:0008006" key="12">
    <source>
        <dbReference type="Google" id="ProtNLM"/>
    </source>
</evidence>
<evidence type="ECO:0000256" key="2">
    <source>
        <dbReference type="ARBA" id="ARBA00010617"/>
    </source>
</evidence>
<keyword evidence="6 8" id="KW-0503">Monooxygenase</keyword>
<name>A0AAV9NM21_9EURO</name>
<proteinExistence type="inferred from homology"/>
<dbReference type="InterPro" id="IPR002401">
    <property type="entry name" value="Cyt_P450_E_grp-I"/>
</dbReference>
<evidence type="ECO:0000256" key="9">
    <source>
        <dbReference type="SAM" id="Phobius"/>
    </source>
</evidence>
<dbReference type="GO" id="GO:0005506">
    <property type="term" value="F:iron ion binding"/>
    <property type="evidence" value="ECO:0007669"/>
    <property type="project" value="InterPro"/>
</dbReference>
<evidence type="ECO:0000256" key="7">
    <source>
        <dbReference type="PIRSR" id="PIRSR602401-1"/>
    </source>
</evidence>
<feature type="binding site" description="axial binding residue" evidence="7">
    <location>
        <position position="448"/>
    </location>
    <ligand>
        <name>heme</name>
        <dbReference type="ChEBI" id="CHEBI:30413"/>
    </ligand>
    <ligandPart>
        <name>Fe</name>
        <dbReference type="ChEBI" id="CHEBI:18248"/>
    </ligandPart>
</feature>
<comment type="cofactor">
    <cofactor evidence="1 7">
        <name>heme</name>
        <dbReference type="ChEBI" id="CHEBI:30413"/>
    </cofactor>
</comment>
<protein>
    <recommendedName>
        <fullName evidence="12">Cytochrome P450 oxidoreductase</fullName>
    </recommendedName>
</protein>
<evidence type="ECO:0000256" key="4">
    <source>
        <dbReference type="ARBA" id="ARBA00023002"/>
    </source>
</evidence>
<keyword evidence="11" id="KW-1185">Reference proteome</keyword>
<dbReference type="PROSITE" id="PS00086">
    <property type="entry name" value="CYTOCHROME_P450"/>
    <property type="match status" value="1"/>
</dbReference>
<evidence type="ECO:0000256" key="6">
    <source>
        <dbReference type="ARBA" id="ARBA00023033"/>
    </source>
</evidence>
<dbReference type="GeneID" id="89978021"/>
<evidence type="ECO:0000313" key="10">
    <source>
        <dbReference type="EMBL" id="KAK5059980.1"/>
    </source>
</evidence>
<dbReference type="Pfam" id="PF00067">
    <property type="entry name" value="p450"/>
    <property type="match status" value="1"/>
</dbReference>
<dbReference type="RefSeq" id="XP_064709801.1">
    <property type="nucleotide sequence ID" value="XM_064853402.1"/>
</dbReference>
<accession>A0AAV9NM21</accession>
<keyword evidence="9" id="KW-0812">Transmembrane</keyword>
<keyword evidence="9" id="KW-1133">Transmembrane helix</keyword>
<dbReference type="InterPro" id="IPR050121">
    <property type="entry name" value="Cytochrome_P450_monoxygenase"/>
</dbReference>
<comment type="similarity">
    <text evidence="2 8">Belongs to the cytochrome P450 family.</text>
</comment>
<sequence length="504" mass="57635">MISISVFVHLAWVLVVYWIAWIVYARNFHPLRNIPGPWLASVSRVWYMIQMIRGDMEKTQRRLHEQYGPLIRIAPNELACAAPEAIKTIYRTQGALNKTDFYIPWNTQNFSKHKDMFTTLNDKTHAERRRIFNHVYTLSNILKSEKYIDKCSDLFLERLTEYANASKPMDLGKWLQMYAFDVIGELYFGRMFGFMENSHDHESWIQSLDLLMPFVVMTAVAPTYVRQLILMSALVVPGSLKALKALDTIGKASRDCVAKRFANKSESTENRADVLNQLYSIHLEKGEKVDFGIGDIEQESYVALFAGSDTTAIGFRSVFYHLMKNPEAYDRLQQEVDEAAANGQLSSPVAYAEANRLPYLCACIKEALRLHPGVQLTMARLTPAEGLEVCGQYIPVGYRVGMNPAVVHYDKAVFGEDADDFRPARWLEGDAAAMEKVMLHFGAGTRTCIGKNISLAELHKLIPYVVRNFRIEMWEPEKTWTTRNLWFCKQEGLDVRVIARKKTG</sequence>
<evidence type="ECO:0000256" key="5">
    <source>
        <dbReference type="ARBA" id="ARBA00023004"/>
    </source>
</evidence>
<evidence type="ECO:0000256" key="8">
    <source>
        <dbReference type="RuleBase" id="RU000461"/>
    </source>
</evidence>
<dbReference type="PRINTS" id="PR00385">
    <property type="entry name" value="P450"/>
</dbReference>
<evidence type="ECO:0000313" key="11">
    <source>
        <dbReference type="Proteomes" id="UP001358417"/>
    </source>
</evidence>
<dbReference type="PANTHER" id="PTHR24305:SF229">
    <property type="entry name" value="P450, PUTATIVE (EUROFUNG)-RELATED"/>
    <property type="match status" value="1"/>
</dbReference>
<dbReference type="Proteomes" id="UP001358417">
    <property type="component" value="Unassembled WGS sequence"/>
</dbReference>
<dbReference type="PRINTS" id="PR00463">
    <property type="entry name" value="EP450I"/>
</dbReference>
<dbReference type="FunFam" id="1.10.630.10:FF:000050">
    <property type="entry name" value="Cytochrome P450 monooxygenase"/>
    <property type="match status" value="1"/>
</dbReference>
<dbReference type="Gene3D" id="1.10.630.10">
    <property type="entry name" value="Cytochrome P450"/>
    <property type="match status" value="1"/>
</dbReference>
<comment type="caution">
    <text evidence="10">The sequence shown here is derived from an EMBL/GenBank/DDBJ whole genome shotgun (WGS) entry which is preliminary data.</text>
</comment>
<dbReference type="AlphaFoldDB" id="A0AAV9NM21"/>
<dbReference type="InterPro" id="IPR036396">
    <property type="entry name" value="Cyt_P450_sf"/>
</dbReference>
<gene>
    <name evidence="10" type="ORF">LTR84_009863</name>
</gene>
<keyword evidence="9" id="KW-0472">Membrane</keyword>
<dbReference type="SUPFAM" id="SSF48264">
    <property type="entry name" value="Cytochrome P450"/>
    <property type="match status" value="1"/>
</dbReference>
<dbReference type="InterPro" id="IPR001128">
    <property type="entry name" value="Cyt_P450"/>
</dbReference>
<organism evidence="10 11">
    <name type="scientific">Exophiala bonariae</name>
    <dbReference type="NCBI Taxonomy" id="1690606"/>
    <lineage>
        <taxon>Eukaryota</taxon>
        <taxon>Fungi</taxon>
        <taxon>Dikarya</taxon>
        <taxon>Ascomycota</taxon>
        <taxon>Pezizomycotina</taxon>
        <taxon>Eurotiomycetes</taxon>
        <taxon>Chaetothyriomycetidae</taxon>
        <taxon>Chaetothyriales</taxon>
        <taxon>Herpotrichiellaceae</taxon>
        <taxon>Exophiala</taxon>
    </lineage>
</organism>
<feature type="transmembrane region" description="Helical" evidence="9">
    <location>
        <begin position="6"/>
        <end position="24"/>
    </location>
</feature>
<keyword evidence="3 7" id="KW-0479">Metal-binding</keyword>
<dbReference type="GO" id="GO:0020037">
    <property type="term" value="F:heme binding"/>
    <property type="evidence" value="ECO:0007669"/>
    <property type="project" value="InterPro"/>
</dbReference>